<protein>
    <submittedName>
        <fullName evidence="1">Tetratricopeptide repeat protein</fullName>
    </submittedName>
</protein>
<dbReference type="SUPFAM" id="SSF48452">
    <property type="entry name" value="TPR-like"/>
    <property type="match status" value="1"/>
</dbReference>
<reference evidence="2" key="1">
    <citation type="journal article" date="2019" name="Int. J. Syst. Evol. Microbiol.">
        <title>The Global Catalogue of Microorganisms (GCM) 10K type strain sequencing project: providing services to taxonomists for standard genome sequencing and annotation.</title>
        <authorList>
            <consortium name="The Broad Institute Genomics Platform"/>
            <consortium name="The Broad Institute Genome Sequencing Center for Infectious Disease"/>
            <person name="Wu L."/>
            <person name="Ma J."/>
        </authorList>
    </citation>
    <scope>NUCLEOTIDE SEQUENCE [LARGE SCALE GENOMIC DNA]</scope>
    <source>
        <strain evidence="2">CCUG 53903</strain>
    </source>
</reference>
<name>A0ABW1D8Q8_9ACTN</name>
<gene>
    <name evidence="1" type="ORF">ACFPZ3_59170</name>
</gene>
<dbReference type="InterPro" id="IPR011717">
    <property type="entry name" value="TPR-4"/>
</dbReference>
<dbReference type="EMBL" id="JBHSPA010000097">
    <property type="protein sequence ID" value="MFC5833832.1"/>
    <property type="molecule type" value="Genomic_DNA"/>
</dbReference>
<accession>A0ABW1D8Q8</accession>
<comment type="caution">
    <text evidence="1">The sequence shown here is derived from an EMBL/GenBank/DDBJ whole genome shotgun (WGS) entry which is preliminary data.</text>
</comment>
<dbReference type="Proteomes" id="UP001596058">
    <property type="component" value="Unassembled WGS sequence"/>
</dbReference>
<dbReference type="RefSeq" id="WP_379523246.1">
    <property type="nucleotide sequence ID" value="NZ_JBHSPA010000097.1"/>
</dbReference>
<evidence type="ECO:0000313" key="1">
    <source>
        <dbReference type="EMBL" id="MFC5833832.1"/>
    </source>
</evidence>
<sequence length="154" mass="16858">MTADPTMTRIGQGVELHHHQGRRDAARELFAQIWDDIGGEQGDPLHVCVLAHSMADVQDVVEQELMWDLRALAAVGLITDERVAQAGVPLSVAGLYPSLHLNLSECYRKLGDLDRAREHLQQARDGIGALGDDEYGRLIKGGLEQVAEQLGETV</sequence>
<dbReference type="Pfam" id="PF07721">
    <property type="entry name" value="TPR_4"/>
    <property type="match status" value="2"/>
</dbReference>
<proteinExistence type="predicted"/>
<evidence type="ECO:0000313" key="2">
    <source>
        <dbReference type="Proteomes" id="UP001596058"/>
    </source>
</evidence>
<keyword evidence="2" id="KW-1185">Reference proteome</keyword>
<organism evidence="1 2">
    <name type="scientific">Nonomuraea insulae</name>
    <dbReference type="NCBI Taxonomy" id="1616787"/>
    <lineage>
        <taxon>Bacteria</taxon>
        <taxon>Bacillati</taxon>
        <taxon>Actinomycetota</taxon>
        <taxon>Actinomycetes</taxon>
        <taxon>Streptosporangiales</taxon>
        <taxon>Streptosporangiaceae</taxon>
        <taxon>Nonomuraea</taxon>
    </lineage>
</organism>
<dbReference type="InterPro" id="IPR011990">
    <property type="entry name" value="TPR-like_helical_dom_sf"/>
</dbReference>